<dbReference type="PRINTS" id="PR00067">
    <property type="entry name" value="CATALASE"/>
</dbReference>
<evidence type="ECO:0000259" key="12">
    <source>
        <dbReference type="SMART" id="SM01060"/>
    </source>
</evidence>
<dbReference type="InterPro" id="IPR024708">
    <property type="entry name" value="Catalase_AS"/>
</dbReference>
<keyword evidence="3 9" id="KW-0349">Heme</keyword>
<dbReference type="GO" id="GO:0020037">
    <property type="term" value="F:heme binding"/>
    <property type="evidence" value="ECO:0007669"/>
    <property type="project" value="InterPro"/>
</dbReference>
<dbReference type="KEGG" id="cpre:Csp1_04440"/>
<evidence type="ECO:0000256" key="3">
    <source>
        <dbReference type="ARBA" id="ARBA00022617"/>
    </source>
</evidence>
<dbReference type="InterPro" id="IPR024711">
    <property type="entry name" value="Catalase_clade1/3"/>
</dbReference>
<dbReference type="RefSeq" id="WP_227871162.1">
    <property type="nucleotide sequence ID" value="NZ_CABKVS010000002.1"/>
</dbReference>
<dbReference type="InterPro" id="IPR010582">
    <property type="entry name" value="Catalase_immune_responsive"/>
</dbReference>
<gene>
    <name evidence="13" type="primary">katA</name>
    <name evidence="13" type="ORF">Csp1_04440</name>
</gene>
<protein>
    <recommendedName>
        <fullName evidence="10">Catalase</fullName>
        <ecNumber evidence="10">1.11.1.6</ecNumber>
    </recommendedName>
</protein>
<dbReference type="InterPro" id="IPR002226">
    <property type="entry name" value="Catalase_haem_BS"/>
</dbReference>
<feature type="binding site" description="axial binding residue" evidence="9">
    <location>
        <position position="366"/>
    </location>
    <ligand>
        <name>heme</name>
        <dbReference type="ChEBI" id="CHEBI:30413"/>
    </ligand>
    <ligandPart>
        <name>Fe</name>
        <dbReference type="ChEBI" id="CHEBI:18248"/>
    </ligandPart>
</feature>
<accession>A0A2Z3YLS0</accession>
<keyword evidence="7 10" id="KW-0376">Hydrogen peroxide</keyword>
<evidence type="ECO:0000256" key="7">
    <source>
        <dbReference type="ARBA" id="ARBA00023324"/>
    </source>
</evidence>
<dbReference type="GO" id="GO:0042744">
    <property type="term" value="P:hydrogen peroxide catabolic process"/>
    <property type="evidence" value="ECO:0007669"/>
    <property type="project" value="UniProtKB-KW"/>
</dbReference>
<dbReference type="EC" id="1.11.1.6" evidence="10"/>
<dbReference type="PROSITE" id="PS00438">
    <property type="entry name" value="CATALASE_2"/>
    <property type="match status" value="1"/>
</dbReference>
<sequence length="549" mass="61800">MTVNDRTTPEDRAGASGPTGPEDIATRGVCPYSGHSTNVNGAPVRTEEHSVTVGEQGPLALTDTHLLEKHAHFNRERIPERNVHAKGTGAFGELTVTEDVSRYTKADLFQPGRVTPMLARFSTVAGEQGFPDTVRDVRGFSLKFYTRQGNYDLVGNNTPVFFLRDGMKFPDFIRSQKRLTNGLRSPDMQWDFWTRSPESAHQVTYLMGDRGIPRDARHMDGFSSHTYQWINASGERFWVKYHFKTRQGWEYFTDEEAGRIVGSGDFDHTRADLYEAIERGDYPTWDFKVQIMPLDEAPGYRWNPFDLTKTWSQKDYPLIPVGHFTLNRNPENFFAQIEQAAFAPSNIVPGIGFSPDKMLMARTFAYADTQRYRLGVNYFQLPVNRPVVEDRNFYTAKDGAAAYEFPPAGTPLYSPNRYEREEGVADVSDGSGVVEAGVEPGTSKYGFGRGAESATGPADDLGLFDENYGGDLTRGAYVRHPEDDDFVQAGQLVREVLDDAARERLAGNIARAMQGVSEQVEGQCWVYWGKVDENLRDRVREIYTELSNS</sequence>
<evidence type="ECO:0000256" key="11">
    <source>
        <dbReference type="SAM" id="MobiDB-lite"/>
    </source>
</evidence>
<evidence type="ECO:0000313" key="14">
    <source>
        <dbReference type="Proteomes" id="UP000247696"/>
    </source>
</evidence>
<dbReference type="InterPro" id="IPR020835">
    <property type="entry name" value="Catalase_sf"/>
</dbReference>
<organism evidence="13 14">
    <name type="scientific">Corynebacterium provencense</name>
    <dbReference type="NCBI Taxonomy" id="1737425"/>
    <lineage>
        <taxon>Bacteria</taxon>
        <taxon>Bacillati</taxon>
        <taxon>Actinomycetota</taxon>
        <taxon>Actinomycetes</taxon>
        <taxon>Mycobacteriales</taxon>
        <taxon>Corynebacteriaceae</taxon>
        <taxon>Corynebacterium</taxon>
    </lineage>
</organism>
<dbReference type="GO" id="GO:0005737">
    <property type="term" value="C:cytoplasm"/>
    <property type="evidence" value="ECO:0007669"/>
    <property type="project" value="TreeGrafter"/>
</dbReference>
<evidence type="ECO:0000256" key="2">
    <source>
        <dbReference type="ARBA" id="ARBA00022559"/>
    </source>
</evidence>
<dbReference type="Proteomes" id="UP000247696">
    <property type="component" value="Chromosome"/>
</dbReference>
<keyword evidence="2 10" id="KW-0575">Peroxidase</keyword>
<feature type="region of interest" description="Disordered" evidence="11">
    <location>
        <begin position="1"/>
        <end position="28"/>
    </location>
</feature>
<dbReference type="Pfam" id="PF00199">
    <property type="entry name" value="Catalase"/>
    <property type="match status" value="1"/>
</dbReference>
<dbReference type="STRING" id="1737425.GCA_900049755_02184"/>
<dbReference type="AlphaFoldDB" id="A0A2Z3YLS0"/>
<evidence type="ECO:0000313" key="13">
    <source>
        <dbReference type="EMBL" id="AWT25265.1"/>
    </source>
</evidence>
<dbReference type="SMART" id="SM01060">
    <property type="entry name" value="Catalase"/>
    <property type="match status" value="1"/>
</dbReference>
<dbReference type="SUPFAM" id="SSF56634">
    <property type="entry name" value="Heme-dependent catalase-like"/>
    <property type="match status" value="1"/>
</dbReference>
<keyword evidence="5 10" id="KW-0560">Oxidoreductase</keyword>
<dbReference type="InterPro" id="IPR011614">
    <property type="entry name" value="Catalase_core"/>
</dbReference>
<keyword evidence="4 9" id="KW-0479">Metal-binding</keyword>
<evidence type="ECO:0000256" key="1">
    <source>
        <dbReference type="ARBA" id="ARBA00005329"/>
    </source>
</evidence>
<evidence type="ECO:0000256" key="4">
    <source>
        <dbReference type="ARBA" id="ARBA00022723"/>
    </source>
</evidence>
<name>A0A2Z3YLS0_9CORY</name>
<keyword evidence="6 9" id="KW-0408">Iron</keyword>
<dbReference type="PANTHER" id="PTHR11465:SF9">
    <property type="entry name" value="CATALASE"/>
    <property type="match status" value="1"/>
</dbReference>
<dbReference type="Gene3D" id="2.40.180.10">
    <property type="entry name" value="Catalase core domain"/>
    <property type="match status" value="1"/>
</dbReference>
<dbReference type="Pfam" id="PF06628">
    <property type="entry name" value="Catalase-rel"/>
    <property type="match status" value="1"/>
</dbReference>
<evidence type="ECO:0000256" key="8">
    <source>
        <dbReference type="PIRSR" id="PIRSR038928-1"/>
    </source>
</evidence>
<dbReference type="PIRSF" id="PIRSF038928">
    <property type="entry name" value="Catalase_clade1-3"/>
    <property type="match status" value="1"/>
</dbReference>
<reference evidence="14" key="1">
    <citation type="submission" date="2017-11" db="EMBL/GenBank/DDBJ databases">
        <title>Otitis media/interna in a cat caused by the recently described species Corynebacterium provencense.</title>
        <authorList>
            <person name="Kittl S."/>
            <person name="Brodard I."/>
            <person name="Rychener L."/>
            <person name="Jores J."/>
            <person name="Roosje P."/>
            <person name="Gobeli Brawand S."/>
        </authorList>
    </citation>
    <scope>NUCLEOTIDE SEQUENCE [LARGE SCALE GENOMIC DNA]</scope>
    <source>
        <strain evidence="14">17KM38</strain>
    </source>
</reference>
<feature type="active site" evidence="8">
    <location>
        <position position="156"/>
    </location>
</feature>
<dbReference type="GO" id="GO:0004096">
    <property type="term" value="F:catalase activity"/>
    <property type="evidence" value="ECO:0007669"/>
    <property type="project" value="UniProtKB-EC"/>
</dbReference>
<evidence type="ECO:0000256" key="5">
    <source>
        <dbReference type="ARBA" id="ARBA00023002"/>
    </source>
</evidence>
<comment type="cofactor">
    <cofactor evidence="9">
        <name>heme</name>
        <dbReference type="ChEBI" id="CHEBI:30413"/>
    </cofactor>
</comment>
<comment type="catalytic activity">
    <reaction evidence="10">
        <text>2 H2O2 = O2 + 2 H2O</text>
        <dbReference type="Rhea" id="RHEA:20309"/>
        <dbReference type="ChEBI" id="CHEBI:15377"/>
        <dbReference type="ChEBI" id="CHEBI:15379"/>
        <dbReference type="ChEBI" id="CHEBI:16240"/>
        <dbReference type="EC" id="1.11.1.6"/>
    </reaction>
</comment>
<evidence type="ECO:0000256" key="9">
    <source>
        <dbReference type="PIRSR" id="PIRSR038928-2"/>
    </source>
</evidence>
<dbReference type="PANTHER" id="PTHR11465">
    <property type="entry name" value="CATALASE"/>
    <property type="match status" value="1"/>
</dbReference>
<evidence type="ECO:0000256" key="10">
    <source>
        <dbReference type="RuleBase" id="RU000498"/>
    </source>
</evidence>
<dbReference type="GO" id="GO:0046872">
    <property type="term" value="F:metal ion binding"/>
    <property type="evidence" value="ECO:0007669"/>
    <property type="project" value="UniProtKB-KW"/>
</dbReference>
<comment type="similarity">
    <text evidence="1 10">Belongs to the catalase family.</text>
</comment>
<feature type="domain" description="Catalase core" evidence="12">
    <location>
        <begin position="37"/>
        <end position="422"/>
    </location>
</feature>
<dbReference type="PROSITE" id="PS00437">
    <property type="entry name" value="CATALASE_1"/>
    <property type="match status" value="1"/>
</dbReference>
<dbReference type="InterPro" id="IPR018028">
    <property type="entry name" value="Catalase"/>
</dbReference>
<feature type="active site" evidence="8">
    <location>
        <position position="84"/>
    </location>
</feature>
<dbReference type="PROSITE" id="PS51402">
    <property type="entry name" value="CATALASE_3"/>
    <property type="match status" value="1"/>
</dbReference>
<proteinExistence type="inferred from homology"/>
<dbReference type="GO" id="GO:0042542">
    <property type="term" value="P:response to hydrogen peroxide"/>
    <property type="evidence" value="ECO:0007669"/>
    <property type="project" value="TreeGrafter"/>
</dbReference>
<dbReference type="EMBL" id="CP024988">
    <property type="protein sequence ID" value="AWT25265.1"/>
    <property type="molecule type" value="Genomic_DNA"/>
</dbReference>
<keyword evidence="14" id="KW-1185">Reference proteome</keyword>
<evidence type="ECO:0000256" key="6">
    <source>
        <dbReference type="ARBA" id="ARBA00023004"/>
    </source>
</evidence>